<dbReference type="InterPro" id="IPR012338">
    <property type="entry name" value="Beta-lactam/transpept-like"/>
</dbReference>
<dbReference type="Pfam" id="PF18962">
    <property type="entry name" value="Por_Secre_tail"/>
    <property type="match status" value="1"/>
</dbReference>
<sequence length="340" mass="36684">MGLARQDGLLSLTDSTSKYLGRWTSATRPQQRQIQLLHQLTMTTGLDDSPPTPCDNESSTPGCLLYLAPPATRWAYHTGAYRTLQNVLVQASGVANMTTYTSQRLGTRIGMTGLWANDVFYSKARSMARFGLFILARGIWNGTPILTDTAYFRRMTTPSQTLNRSYGYLWWLNGQPSYKLPGSQITLPGPLIPSAPADLIAALGKNDQKIYVVPSLGLVVVRQGNTAGASRLAASSFDTELWTKIMAAVSCRPTATAAAAEAAGFLVFPNPATETLTLRQPAWSATAVRLLDALGREVLRQPTAGAETSVSVAALAPGLYAAQWLDASGRVLMSRKVARQ</sequence>
<protein>
    <submittedName>
        <fullName evidence="3">Serine hydrolase</fullName>
    </submittedName>
</protein>
<keyword evidence="4" id="KW-1185">Reference proteome</keyword>
<dbReference type="Gene3D" id="3.40.710.10">
    <property type="entry name" value="DD-peptidase/beta-lactamase superfamily"/>
    <property type="match status" value="1"/>
</dbReference>
<dbReference type="GO" id="GO:0016787">
    <property type="term" value="F:hydrolase activity"/>
    <property type="evidence" value="ECO:0007669"/>
    <property type="project" value="UniProtKB-KW"/>
</dbReference>
<comment type="caution">
    <text evidence="3">The sequence shown here is derived from an EMBL/GenBank/DDBJ whole genome shotgun (WGS) entry which is preliminary data.</text>
</comment>
<dbReference type="Proteomes" id="UP000625631">
    <property type="component" value="Unassembled WGS sequence"/>
</dbReference>
<name>A0ABS0QCU8_9BACT</name>
<dbReference type="SUPFAM" id="SSF56601">
    <property type="entry name" value="beta-lactamase/transpeptidase-like"/>
    <property type="match status" value="1"/>
</dbReference>
<evidence type="ECO:0000259" key="2">
    <source>
        <dbReference type="Pfam" id="PF18962"/>
    </source>
</evidence>
<feature type="domain" description="Secretion system C-terminal sorting" evidence="2">
    <location>
        <begin position="267"/>
        <end position="328"/>
    </location>
</feature>
<evidence type="ECO:0000259" key="1">
    <source>
        <dbReference type="Pfam" id="PF00144"/>
    </source>
</evidence>
<evidence type="ECO:0000313" key="3">
    <source>
        <dbReference type="EMBL" id="MBH8560148.1"/>
    </source>
</evidence>
<dbReference type="NCBIfam" id="TIGR04183">
    <property type="entry name" value="Por_Secre_tail"/>
    <property type="match status" value="1"/>
</dbReference>
<dbReference type="InterPro" id="IPR026444">
    <property type="entry name" value="Secre_tail"/>
</dbReference>
<feature type="domain" description="Beta-lactamase-related" evidence="1">
    <location>
        <begin position="6"/>
        <end position="222"/>
    </location>
</feature>
<proteinExistence type="predicted"/>
<evidence type="ECO:0000313" key="4">
    <source>
        <dbReference type="Proteomes" id="UP000625631"/>
    </source>
</evidence>
<dbReference type="EMBL" id="JAEDAE010000011">
    <property type="protein sequence ID" value="MBH8560148.1"/>
    <property type="molecule type" value="Genomic_DNA"/>
</dbReference>
<dbReference type="InterPro" id="IPR050789">
    <property type="entry name" value="Diverse_Enzym_Activities"/>
</dbReference>
<organism evidence="3 4">
    <name type="scientific">Hymenobacter negativus</name>
    <dbReference type="NCBI Taxonomy" id="2795026"/>
    <lineage>
        <taxon>Bacteria</taxon>
        <taxon>Pseudomonadati</taxon>
        <taxon>Bacteroidota</taxon>
        <taxon>Cytophagia</taxon>
        <taxon>Cytophagales</taxon>
        <taxon>Hymenobacteraceae</taxon>
        <taxon>Hymenobacter</taxon>
    </lineage>
</organism>
<accession>A0ABS0QCU8</accession>
<reference evidence="3 4" key="1">
    <citation type="submission" date="2020-12" db="EMBL/GenBank/DDBJ databases">
        <title>Hymenobacter sp.</title>
        <authorList>
            <person name="Kim M.K."/>
        </authorList>
    </citation>
    <scope>NUCLEOTIDE SEQUENCE [LARGE SCALE GENOMIC DNA]</scope>
    <source>
        <strain evidence="3 4">BT442</strain>
    </source>
</reference>
<gene>
    <name evidence="3" type="ORF">I7X13_18950</name>
</gene>
<dbReference type="Pfam" id="PF00144">
    <property type="entry name" value="Beta-lactamase"/>
    <property type="match status" value="1"/>
</dbReference>
<keyword evidence="3" id="KW-0378">Hydrolase</keyword>
<dbReference type="PANTHER" id="PTHR43283">
    <property type="entry name" value="BETA-LACTAMASE-RELATED"/>
    <property type="match status" value="1"/>
</dbReference>
<dbReference type="InterPro" id="IPR001466">
    <property type="entry name" value="Beta-lactam-related"/>
</dbReference>